<reference evidence="14 15" key="1">
    <citation type="submission" date="2019-07" db="EMBL/GenBank/DDBJ databases">
        <title>Whole genome shotgun sequence of Halolactibacillus alkaliphilus NBRC 103919.</title>
        <authorList>
            <person name="Hosoyama A."/>
            <person name="Uohara A."/>
            <person name="Ohji S."/>
            <person name="Ichikawa N."/>
        </authorList>
    </citation>
    <scope>NUCLEOTIDE SEQUENCE [LARGE SCALE GENOMIC DNA]</scope>
    <source>
        <strain evidence="14 15">NBRC 103919</strain>
    </source>
</reference>
<comment type="caution">
    <text evidence="14">The sequence shown here is derived from an EMBL/GenBank/DDBJ whole genome shotgun (WGS) entry which is preliminary data.</text>
</comment>
<keyword evidence="7 11" id="KW-0521">NADP</keyword>
<dbReference type="EMBL" id="BJYE01000002">
    <property type="protein sequence ID" value="GEN55685.1"/>
    <property type="molecule type" value="Genomic_DNA"/>
</dbReference>
<keyword evidence="6 11" id="KW-0566">Pantothenate biosynthesis</keyword>
<evidence type="ECO:0000256" key="9">
    <source>
        <dbReference type="ARBA" id="ARBA00032024"/>
    </source>
</evidence>
<keyword evidence="15" id="KW-1185">Reference proteome</keyword>
<evidence type="ECO:0000313" key="14">
    <source>
        <dbReference type="EMBL" id="GEN55685.1"/>
    </source>
</evidence>
<evidence type="ECO:0000313" key="15">
    <source>
        <dbReference type="Proteomes" id="UP000321400"/>
    </source>
</evidence>
<evidence type="ECO:0000256" key="11">
    <source>
        <dbReference type="RuleBase" id="RU362068"/>
    </source>
</evidence>
<dbReference type="Gene3D" id="1.10.1040.10">
    <property type="entry name" value="N-(1-d-carboxylethyl)-l-norvaline Dehydrogenase, domain 2"/>
    <property type="match status" value="1"/>
</dbReference>
<dbReference type="STRING" id="442899.SAMN05720591_10212"/>
<evidence type="ECO:0000259" key="13">
    <source>
        <dbReference type="Pfam" id="PF08546"/>
    </source>
</evidence>
<dbReference type="UniPathway" id="UPA00028">
    <property type="reaction ID" value="UER00004"/>
</dbReference>
<dbReference type="Pfam" id="PF08546">
    <property type="entry name" value="ApbA_C"/>
    <property type="match status" value="1"/>
</dbReference>
<evidence type="ECO:0000256" key="5">
    <source>
        <dbReference type="ARBA" id="ARBA00019465"/>
    </source>
</evidence>
<comment type="catalytic activity">
    <reaction evidence="10 11">
        <text>(R)-pantoate + NADP(+) = 2-dehydropantoate + NADPH + H(+)</text>
        <dbReference type="Rhea" id="RHEA:16233"/>
        <dbReference type="ChEBI" id="CHEBI:11561"/>
        <dbReference type="ChEBI" id="CHEBI:15378"/>
        <dbReference type="ChEBI" id="CHEBI:15980"/>
        <dbReference type="ChEBI" id="CHEBI:57783"/>
        <dbReference type="ChEBI" id="CHEBI:58349"/>
        <dbReference type="EC" id="1.1.1.169"/>
    </reaction>
</comment>
<dbReference type="GO" id="GO:0015940">
    <property type="term" value="P:pantothenate biosynthetic process"/>
    <property type="evidence" value="ECO:0007669"/>
    <property type="project" value="UniProtKB-UniPathway"/>
</dbReference>
<dbReference type="GO" id="GO:0008677">
    <property type="term" value="F:2-dehydropantoate 2-reductase activity"/>
    <property type="evidence" value="ECO:0007669"/>
    <property type="project" value="UniProtKB-EC"/>
</dbReference>
<proteinExistence type="inferred from homology"/>
<name>A0A511WX32_9BACI</name>
<dbReference type="SUPFAM" id="SSF51735">
    <property type="entry name" value="NAD(P)-binding Rossmann-fold domains"/>
    <property type="match status" value="1"/>
</dbReference>
<dbReference type="NCBIfam" id="TIGR00745">
    <property type="entry name" value="apbA_panE"/>
    <property type="match status" value="1"/>
</dbReference>
<dbReference type="PANTHER" id="PTHR43765">
    <property type="entry name" value="2-DEHYDROPANTOATE 2-REDUCTASE-RELATED"/>
    <property type="match status" value="1"/>
</dbReference>
<evidence type="ECO:0000256" key="3">
    <source>
        <dbReference type="ARBA" id="ARBA00007870"/>
    </source>
</evidence>
<dbReference type="InterPro" id="IPR003710">
    <property type="entry name" value="ApbA"/>
</dbReference>
<dbReference type="InterPro" id="IPR050838">
    <property type="entry name" value="Ketopantoate_reductase"/>
</dbReference>
<keyword evidence="8 11" id="KW-0560">Oxidoreductase</keyword>
<dbReference type="SUPFAM" id="SSF48179">
    <property type="entry name" value="6-phosphogluconate dehydrogenase C-terminal domain-like"/>
    <property type="match status" value="1"/>
</dbReference>
<feature type="domain" description="Ketopantoate reductase N-terminal" evidence="12">
    <location>
        <begin position="4"/>
        <end position="143"/>
    </location>
</feature>
<evidence type="ECO:0000256" key="8">
    <source>
        <dbReference type="ARBA" id="ARBA00023002"/>
    </source>
</evidence>
<dbReference type="Gene3D" id="3.40.50.720">
    <property type="entry name" value="NAD(P)-binding Rossmann-like Domain"/>
    <property type="match status" value="1"/>
</dbReference>
<evidence type="ECO:0000256" key="1">
    <source>
        <dbReference type="ARBA" id="ARBA00002919"/>
    </source>
</evidence>
<dbReference type="Pfam" id="PF02558">
    <property type="entry name" value="ApbA"/>
    <property type="match status" value="1"/>
</dbReference>
<comment type="pathway">
    <text evidence="2 11">Cofactor biosynthesis; (R)-pantothenate biosynthesis; (R)-pantoate from 3-methyl-2-oxobutanoate: step 2/2.</text>
</comment>
<evidence type="ECO:0000256" key="4">
    <source>
        <dbReference type="ARBA" id="ARBA00013014"/>
    </source>
</evidence>
<dbReference type="EC" id="1.1.1.169" evidence="4 11"/>
<dbReference type="InterPro" id="IPR013752">
    <property type="entry name" value="KPA_reductase"/>
</dbReference>
<dbReference type="InterPro" id="IPR036291">
    <property type="entry name" value="NAD(P)-bd_dom_sf"/>
</dbReference>
<evidence type="ECO:0000256" key="6">
    <source>
        <dbReference type="ARBA" id="ARBA00022655"/>
    </source>
</evidence>
<dbReference type="GO" id="GO:0050661">
    <property type="term" value="F:NADP binding"/>
    <property type="evidence" value="ECO:0007669"/>
    <property type="project" value="TreeGrafter"/>
</dbReference>
<sequence length="288" mass="32596">MLDIAIVGAGSVGLLLAAYLSEKHTVTLYTKTAEQATLINQKGVTNLTIKKTVFPRAEIIDRLIPHEYIIVAVKSYHIQSLMPTLANVSTCFIFIQNGMSHVKEVEFGLKQSSNWFGIVTHGAKKYAPTAVAHTGVGEIKLAPSTNNLPTEAGIKRLKSLFRPLNIHIEHDCKAMLHKKLLVNAVINPLTAHYNIKNGQLLSAVYEDEVRDLCKRVSKLLDLDYDEAYRDLITIITKTKENESSMLQDIKNQRRTEIDAILGYLLTLENDYRMRFHYEFIKKREEALM</sequence>
<dbReference type="RefSeq" id="WP_170243610.1">
    <property type="nucleotide sequence ID" value="NZ_BJYE01000002.1"/>
</dbReference>
<evidence type="ECO:0000256" key="2">
    <source>
        <dbReference type="ARBA" id="ARBA00004994"/>
    </source>
</evidence>
<dbReference type="InterPro" id="IPR008927">
    <property type="entry name" value="6-PGluconate_DH-like_C_sf"/>
</dbReference>
<evidence type="ECO:0000256" key="10">
    <source>
        <dbReference type="ARBA" id="ARBA00048793"/>
    </source>
</evidence>
<comment type="function">
    <text evidence="1 11">Catalyzes the NADPH-dependent reduction of ketopantoate into pantoic acid.</text>
</comment>
<dbReference type="AlphaFoldDB" id="A0A511WX32"/>
<evidence type="ECO:0000259" key="12">
    <source>
        <dbReference type="Pfam" id="PF02558"/>
    </source>
</evidence>
<dbReference type="InterPro" id="IPR013328">
    <property type="entry name" value="6PGD_dom2"/>
</dbReference>
<organism evidence="14 15">
    <name type="scientific">Halolactibacillus alkaliphilus</name>
    <dbReference type="NCBI Taxonomy" id="442899"/>
    <lineage>
        <taxon>Bacteria</taxon>
        <taxon>Bacillati</taxon>
        <taxon>Bacillota</taxon>
        <taxon>Bacilli</taxon>
        <taxon>Bacillales</taxon>
        <taxon>Bacillaceae</taxon>
        <taxon>Halolactibacillus</taxon>
    </lineage>
</organism>
<comment type="similarity">
    <text evidence="3 11">Belongs to the ketopantoate reductase family.</text>
</comment>
<accession>A0A511WX32</accession>
<feature type="domain" description="Ketopantoate reductase C-terminal" evidence="13">
    <location>
        <begin position="173"/>
        <end position="267"/>
    </location>
</feature>
<gene>
    <name evidence="14" type="ORF">HAL01_01490</name>
</gene>
<protein>
    <recommendedName>
        <fullName evidence="5 11">2-dehydropantoate 2-reductase</fullName>
        <ecNumber evidence="4 11">1.1.1.169</ecNumber>
    </recommendedName>
    <alternativeName>
        <fullName evidence="9 11">Ketopantoate reductase</fullName>
    </alternativeName>
</protein>
<dbReference type="GO" id="GO:0005737">
    <property type="term" value="C:cytoplasm"/>
    <property type="evidence" value="ECO:0007669"/>
    <property type="project" value="TreeGrafter"/>
</dbReference>
<dbReference type="InterPro" id="IPR013332">
    <property type="entry name" value="KPR_N"/>
</dbReference>
<dbReference type="PANTHER" id="PTHR43765:SF2">
    <property type="entry name" value="2-DEHYDROPANTOATE 2-REDUCTASE"/>
    <property type="match status" value="1"/>
</dbReference>
<dbReference type="Proteomes" id="UP000321400">
    <property type="component" value="Unassembled WGS sequence"/>
</dbReference>
<evidence type="ECO:0000256" key="7">
    <source>
        <dbReference type="ARBA" id="ARBA00022857"/>
    </source>
</evidence>